<evidence type="ECO:0000256" key="6">
    <source>
        <dbReference type="SAM" id="SignalP"/>
    </source>
</evidence>
<comment type="caution">
    <text evidence="8">The sequence shown here is derived from an EMBL/GenBank/DDBJ whole genome shotgun (WGS) entry which is preliminary data.</text>
</comment>
<feature type="chain" id="PRO_5026948539" evidence="6">
    <location>
        <begin position="25"/>
        <end position="439"/>
    </location>
</feature>
<accession>A0A6N9TGU9</accession>
<dbReference type="PROSITE" id="PS51892">
    <property type="entry name" value="SUBTILASE"/>
    <property type="match status" value="1"/>
</dbReference>
<organism evidence="8 9">
    <name type="scientific">Alteromonas genovensis</name>
    <dbReference type="NCBI Taxonomy" id="471225"/>
    <lineage>
        <taxon>Bacteria</taxon>
        <taxon>Pseudomonadati</taxon>
        <taxon>Pseudomonadota</taxon>
        <taxon>Gammaproteobacteria</taxon>
        <taxon>Alteromonadales</taxon>
        <taxon>Alteromonadaceae</taxon>
        <taxon>Alteromonas/Salinimonas group</taxon>
        <taxon>Alteromonas</taxon>
    </lineage>
</organism>
<keyword evidence="6" id="KW-0732">Signal</keyword>
<dbReference type="CDD" id="cd05561">
    <property type="entry name" value="Peptidases_S8_4"/>
    <property type="match status" value="1"/>
</dbReference>
<feature type="active site" description="Charge relay system" evidence="5">
    <location>
        <position position="210"/>
    </location>
</feature>
<dbReference type="InterPro" id="IPR015500">
    <property type="entry name" value="Peptidase_S8_subtilisin-rel"/>
</dbReference>
<keyword evidence="3 5" id="KW-0378">Hydrolase</keyword>
<evidence type="ECO:0000256" key="2">
    <source>
        <dbReference type="ARBA" id="ARBA00022670"/>
    </source>
</evidence>
<evidence type="ECO:0000256" key="1">
    <source>
        <dbReference type="ARBA" id="ARBA00011073"/>
    </source>
</evidence>
<dbReference type="GO" id="GO:0006508">
    <property type="term" value="P:proteolysis"/>
    <property type="evidence" value="ECO:0007669"/>
    <property type="project" value="UniProtKB-KW"/>
</dbReference>
<gene>
    <name evidence="8" type="ORF">GTQ48_07170</name>
</gene>
<feature type="active site" description="Charge relay system" evidence="5">
    <location>
        <position position="241"/>
    </location>
</feature>
<dbReference type="SUPFAM" id="SSF52743">
    <property type="entry name" value="Subtilisin-like"/>
    <property type="match status" value="1"/>
</dbReference>
<sequence>MKLAFTLGALSLLLPYAGNTQVLATPSQVITPVIQQAPSHLETLRERARKAKTNIENVRKNDLTSIIYDTASSIKAPLFKVPAAKRILGTTGQIVISEITTPDGFLAVEREWIFIGNKEDSRYFQSSNFTHIDAKFLKALDRWRYIVKVKATLDELSLIRDNLPAELQSQVGRNHIYLSQQKQHVSETLVHKKGNASPTCQSPLRVGMVDSNIVEKHPMLSHLTIKQMTFSPEQTENGSEHGTAVASLLAQKLPLNSRLFNASVFYTRSSVSQGATLSSLIDGLDYLASQSVETINMSLAGPDNPVLAKTMTYLTHQGIQIIAAVGNEGPASLPLYPAAYKETIGVSAVDESGGIYRWANQGDYVDFAALGVSIPAAHPNGATIRQSGTSMAAPQVAATYACYLQRQKSRMAALTLLQKNAIDAGEPGRDSVYGFGILH</sequence>
<dbReference type="InterPro" id="IPR036852">
    <property type="entry name" value="Peptidase_S8/S53_dom_sf"/>
</dbReference>
<evidence type="ECO:0000256" key="3">
    <source>
        <dbReference type="ARBA" id="ARBA00022801"/>
    </source>
</evidence>
<dbReference type="EMBL" id="JAAAWO010000004">
    <property type="protein sequence ID" value="NDW15295.1"/>
    <property type="molecule type" value="Genomic_DNA"/>
</dbReference>
<dbReference type="InterPro" id="IPR023828">
    <property type="entry name" value="Peptidase_S8_Ser-AS"/>
</dbReference>
<keyword evidence="9" id="KW-1185">Reference proteome</keyword>
<feature type="signal peptide" evidence="6">
    <location>
        <begin position="1"/>
        <end position="24"/>
    </location>
</feature>
<dbReference type="InterPro" id="IPR050131">
    <property type="entry name" value="Peptidase_S8_subtilisin-like"/>
</dbReference>
<dbReference type="PANTHER" id="PTHR43806:SF11">
    <property type="entry name" value="CEREVISIN-RELATED"/>
    <property type="match status" value="1"/>
</dbReference>
<keyword evidence="2 5" id="KW-0645">Protease</keyword>
<dbReference type="PRINTS" id="PR00723">
    <property type="entry name" value="SUBTILISIN"/>
</dbReference>
<dbReference type="Pfam" id="PF00082">
    <property type="entry name" value="Peptidase_S8"/>
    <property type="match status" value="1"/>
</dbReference>
<dbReference type="PANTHER" id="PTHR43806">
    <property type="entry name" value="PEPTIDASE S8"/>
    <property type="match status" value="1"/>
</dbReference>
<dbReference type="InterPro" id="IPR000209">
    <property type="entry name" value="Peptidase_S8/S53_dom"/>
</dbReference>
<dbReference type="PROSITE" id="PS00138">
    <property type="entry name" value="SUBTILASE_SER"/>
    <property type="match status" value="1"/>
</dbReference>
<dbReference type="GO" id="GO:0004252">
    <property type="term" value="F:serine-type endopeptidase activity"/>
    <property type="evidence" value="ECO:0007669"/>
    <property type="project" value="UniProtKB-UniRule"/>
</dbReference>
<feature type="active site" description="Charge relay system" evidence="5">
    <location>
        <position position="390"/>
    </location>
</feature>
<reference evidence="8 9" key="1">
    <citation type="submission" date="2020-01" db="EMBL/GenBank/DDBJ databases">
        <title>Genomes of bacteria type strains.</title>
        <authorList>
            <person name="Chen J."/>
            <person name="Zhu S."/>
            <person name="Yang J."/>
        </authorList>
    </citation>
    <scope>NUCLEOTIDE SEQUENCE [LARGE SCALE GENOMIC DNA]</scope>
    <source>
        <strain evidence="8 9">LMG 24078</strain>
    </source>
</reference>
<feature type="domain" description="Peptidase S8/S53" evidence="7">
    <location>
        <begin position="206"/>
        <end position="436"/>
    </location>
</feature>
<dbReference type="RefSeq" id="WP_163105887.1">
    <property type="nucleotide sequence ID" value="NZ_JAAAWO010000004.1"/>
</dbReference>
<dbReference type="Proteomes" id="UP000471381">
    <property type="component" value="Unassembled WGS sequence"/>
</dbReference>
<evidence type="ECO:0000256" key="4">
    <source>
        <dbReference type="ARBA" id="ARBA00022825"/>
    </source>
</evidence>
<keyword evidence="4 5" id="KW-0720">Serine protease</keyword>
<evidence type="ECO:0000313" key="8">
    <source>
        <dbReference type="EMBL" id="NDW15295.1"/>
    </source>
</evidence>
<comment type="similarity">
    <text evidence="1 5">Belongs to the peptidase S8 family.</text>
</comment>
<evidence type="ECO:0000259" key="7">
    <source>
        <dbReference type="Pfam" id="PF00082"/>
    </source>
</evidence>
<evidence type="ECO:0000256" key="5">
    <source>
        <dbReference type="PROSITE-ProRule" id="PRU01240"/>
    </source>
</evidence>
<proteinExistence type="inferred from homology"/>
<dbReference type="AlphaFoldDB" id="A0A6N9TGU9"/>
<evidence type="ECO:0000313" key="9">
    <source>
        <dbReference type="Proteomes" id="UP000471381"/>
    </source>
</evidence>
<protein>
    <submittedName>
        <fullName evidence="8">S8 family serine peptidase</fullName>
    </submittedName>
</protein>
<dbReference type="Gene3D" id="3.40.50.200">
    <property type="entry name" value="Peptidase S8/S53 domain"/>
    <property type="match status" value="1"/>
</dbReference>
<name>A0A6N9TGU9_9ALTE</name>